<feature type="transmembrane region" description="Helical" evidence="5">
    <location>
        <begin position="161"/>
        <end position="180"/>
    </location>
</feature>
<gene>
    <name evidence="7" type="ORF">HEB94_003006</name>
</gene>
<feature type="transmembrane region" description="Helical" evidence="5">
    <location>
        <begin position="135"/>
        <end position="154"/>
    </location>
</feature>
<dbReference type="RefSeq" id="WP_192750334.1">
    <property type="nucleotide sequence ID" value="NZ_BAABJL010000011.1"/>
</dbReference>
<organism evidence="7 8">
    <name type="scientific">Actinopolymorpha pittospori</name>
    <dbReference type="NCBI Taxonomy" id="648752"/>
    <lineage>
        <taxon>Bacteria</taxon>
        <taxon>Bacillati</taxon>
        <taxon>Actinomycetota</taxon>
        <taxon>Actinomycetes</taxon>
        <taxon>Propionibacteriales</taxon>
        <taxon>Actinopolymorphaceae</taxon>
        <taxon>Actinopolymorpha</taxon>
    </lineage>
</organism>
<evidence type="ECO:0000259" key="6">
    <source>
        <dbReference type="Pfam" id="PF01061"/>
    </source>
</evidence>
<evidence type="ECO:0000313" key="8">
    <source>
        <dbReference type="Proteomes" id="UP000638648"/>
    </source>
</evidence>
<protein>
    <submittedName>
        <fullName evidence="7">ABC-2 type transport system permease protein</fullName>
    </submittedName>
</protein>
<evidence type="ECO:0000313" key="7">
    <source>
        <dbReference type="EMBL" id="MBE1606158.1"/>
    </source>
</evidence>
<dbReference type="PANTHER" id="PTHR43229:SF3">
    <property type="entry name" value="ABC-TYPE MULTIDRUG TRANSPORT SYSTEM, PERMEASE COMPONENT"/>
    <property type="match status" value="1"/>
</dbReference>
<evidence type="ECO:0000256" key="3">
    <source>
        <dbReference type="ARBA" id="ARBA00022989"/>
    </source>
</evidence>
<sequence length="245" mass="26352">MRHWLRSYALLLRWSLLRMRTDLPLFLVVQTGMSVGVVVGFSFLVPIADEVTALYLTTGAMTVGLITVGMVAAPQIVAQQKLQGIFDYQRSMPVPRLAMLAADATVWIAINLPGLIVALGIGALRFDLDFTVSPLVIPAVILVATAAVAIGYGVAYAVKPVLVGVITNAVIIVALMFAPINYPADRLPDWLATVHQILPFGYMAQAIRETVDVPSTGVPVLPFVVLALWCAAGLAITSRIMTRRT</sequence>
<comment type="caution">
    <text evidence="7">The sequence shown here is derived from an EMBL/GenBank/DDBJ whole genome shotgun (WGS) entry which is preliminary data.</text>
</comment>
<feature type="transmembrane region" description="Helical" evidence="5">
    <location>
        <begin position="21"/>
        <end position="47"/>
    </location>
</feature>
<dbReference type="EMBL" id="JADBEM010000001">
    <property type="protein sequence ID" value="MBE1606158.1"/>
    <property type="molecule type" value="Genomic_DNA"/>
</dbReference>
<feature type="transmembrane region" description="Helical" evidence="5">
    <location>
        <begin position="97"/>
        <end position="123"/>
    </location>
</feature>
<reference evidence="7" key="1">
    <citation type="submission" date="2020-10" db="EMBL/GenBank/DDBJ databases">
        <title>Sequencing the genomes of 1000 actinobacteria strains.</title>
        <authorList>
            <person name="Klenk H.-P."/>
        </authorList>
    </citation>
    <scope>NUCLEOTIDE SEQUENCE</scope>
    <source>
        <strain evidence="7">DSM 45354</strain>
    </source>
</reference>
<dbReference type="InterPro" id="IPR013525">
    <property type="entry name" value="ABC2_TM"/>
</dbReference>
<feature type="domain" description="ABC-2 type transporter transmembrane" evidence="6">
    <location>
        <begin position="10"/>
        <end position="209"/>
    </location>
</feature>
<dbReference type="Proteomes" id="UP000638648">
    <property type="component" value="Unassembled WGS sequence"/>
</dbReference>
<evidence type="ECO:0000256" key="4">
    <source>
        <dbReference type="ARBA" id="ARBA00023136"/>
    </source>
</evidence>
<evidence type="ECO:0000256" key="5">
    <source>
        <dbReference type="SAM" id="Phobius"/>
    </source>
</evidence>
<feature type="transmembrane region" description="Helical" evidence="5">
    <location>
        <begin position="220"/>
        <end position="241"/>
    </location>
</feature>
<proteinExistence type="predicted"/>
<dbReference type="InterPro" id="IPR051784">
    <property type="entry name" value="Nod_factor_ABC_transporter"/>
</dbReference>
<dbReference type="GO" id="GO:0140359">
    <property type="term" value="F:ABC-type transporter activity"/>
    <property type="evidence" value="ECO:0007669"/>
    <property type="project" value="InterPro"/>
</dbReference>
<comment type="subcellular location">
    <subcellularLocation>
        <location evidence="1">Membrane</location>
        <topology evidence="1">Multi-pass membrane protein</topology>
    </subcellularLocation>
</comment>
<dbReference type="AlphaFoldDB" id="A0A927MVS0"/>
<keyword evidence="3 5" id="KW-1133">Transmembrane helix</keyword>
<feature type="transmembrane region" description="Helical" evidence="5">
    <location>
        <begin position="53"/>
        <end position="77"/>
    </location>
</feature>
<dbReference type="Pfam" id="PF01061">
    <property type="entry name" value="ABC2_membrane"/>
    <property type="match status" value="1"/>
</dbReference>
<keyword evidence="8" id="KW-1185">Reference proteome</keyword>
<evidence type="ECO:0000256" key="2">
    <source>
        <dbReference type="ARBA" id="ARBA00022692"/>
    </source>
</evidence>
<dbReference type="GO" id="GO:0016020">
    <property type="term" value="C:membrane"/>
    <property type="evidence" value="ECO:0007669"/>
    <property type="project" value="UniProtKB-SubCell"/>
</dbReference>
<dbReference type="PANTHER" id="PTHR43229">
    <property type="entry name" value="NODULATION PROTEIN J"/>
    <property type="match status" value="1"/>
</dbReference>
<name>A0A927MVS0_9ACTN</name>
<accession>A0A927MVS0</accession>
<keyword evidence="4 5" id="KW-0472">Membrane</keyword>
<keyword evidence="2 5" id="KW-0812">Transmembrane</keyword>
<evidence type="ECO:0000256" key="1">
    <source>
        <dbReference type="ARBA" id="ARBA00004141"/>
    </source>
</evidence>